<keyword evidence="2" id="KW-1185">Reference proteome</keyword>
<dbReference type="EMBL" id="CAJVQC010061978">
    <property type="protein sequence ID" value="CAG8802272.1"/>
    <property type="molecule type" value="Genomic_DNA"/>
</dbReference>
<feature type="non-terminal residue" evidence="1">
    <location>
        <position position="44"/>
    </location>
</feature>
<reference evidence="1" key="1">
    <citation type="submission" date="2021-06" db="EMBL/GenBank/DDBJ databases">
        <authorList>
            <person name="Kallberg Y."/>
            <person name="Tangrot J."/>
            <person name="Rosling A."/>
        </authorList>
    </citation>
    <scope>NUCLEOTIDE SEQUENCE</scope>
    <source>
        <strain evidence="1">MA461A</strain>
    </source>
</reference>
<evidence type="ECO:0000313" key="1">
    <source>
        <dbReference type="EMBL" id="CAG8802272.1"/>
    </source>
</evidence>
<organism evidence="1 2">
    <name type="scientific">Racocetra persica</name>
    <dbReference type="NCBI Taxonomy" id="160502"/>
    <lineage>
        <taxon>Eukaryota</taxon>
        <taxon>Fungi</taxon>
        <taxon>Fungi incertae sedis</taxon>
        <taxon>Mucoromycota</taxon>
        <taxon>Glomeromycotina</taxon>
        <taxon>Glomeromycetes</taxon>
        <taxon>Diversisporales</taxon>
        <taxon>Gigasporaceae</taxon>
        <taxon>Racocetra</taxon>
    </lineage>
</organism>
<evidence type="ECO:0000313" key="2">
    <source>
        <dbReference type="Proteomes" id="UP000789920"/>
    </source>
</evidence>
<name>A0ACA9RN98_9GLOM</name>
<proteinExistence type="predicted"/>
<comment type="caution">
    <text evidence="1">The sequence shown here is derived from an EMBL/GenBank/DDBJ whole genome shotgun (WGS) entry which is preliminary data.</text>
</comment>
<protein>
    <submittedName>
        <fullName evidence="1">3213_t:CDS:1</fullName>
    </submittedName>
</protein>
<dbReference type="Proteomes" id="UP000789920">
    <property type="component" value="Unassembled WGS sequence"/>
</dbReference>
<gene>
    <name evidence="1" type="ORF">RPERSI_LOCUS21281</name>
</gene>
<sequence length="44" mass="5186">MTQRLTRLKKGDVNEKTVNAISGNEIRPAHEETKKKQSLYLFRR</sequence>
<accession>A0ACA9RN98</accession>